<dbReference type="SMART" id="SM00546">
    <property type="entry name" value="CUE"/>
    <property type="match status" value="1"/>
</dbReference>
<feature type="region of interest" description="Disordered" evidence="1">
    <location>
        <begin position="163"/>
        <end position="186"/>
    </location>
</feature>
<dbReference type="STRING" id="34475.A0A4Y9Y6R3"/>
<gene>
    <name evidence="3" type="ORF">EVJ58_g6558</name>
</gene>
<evidence type="ECO:0000313" key="3">
    <source>
        <dbReference type="EMBL" id="TFY58214.1"/>
    </source>
</evidence>
<name>A0A4Y9Y6R3_9APHY</name>
<dbReference type="PROSITE" id="PS51140">
    <property type="entry name" value="CUE"/>
    <property type="match status" value="1"/>
</dbReference>
<accession>A0A4Y9Y6R3</accession>
<comment type="caution">
    <text evidence="3">The sequence shown here is derived from an EMBL/GenBank/DDBJ whole genome shotgun (WGS) entry which is preliminary data.</text>
</comment>
<feature type="compositionally biased region" description="Acidic residues" evidence="1">
    <location>
        <begin position="371"/>
        <end position="388"/>
    </location>
</feature>
<dbReference type="Pfam" id="PF02845">
    <property type="entry name" value="CUE"/>
    <property type="match status" value="1"/>
</dbReference>
<evidence type="ECO:0000259" key="2">
    <source>
        <dbReference type="PROSITE" id="PS51140"/>
    </source>
</evidence>
<feature type="region of interest" description="Disordered" evidence="1">
    <location>
        <begin position="1"/>
        <end position="73"/>
    </location>
</feature>
<dbReference type="GO" id="GO:0005737">
    <property type="term" value="C:cytoplasm"/>
    <property type="evidence" value="ECO:0007669"/>
    <property type="project" value="TreeGrafter"/>
</dbReference>
<feature type="compositionally biased region" description="Polar residues" evidence="1">
    <location>
        <begin position="343"/>
        <end position="359"/>
    </location>
</feature>
<dbReference type="GO" id="GO:0043130">
    <property type="term" value="F:ubiquitin binding"/>
    <property type="evidence" value="ECO:0007669"/>
    <property type="project" value="InterPro"/>
</dbReference>
<dbReference type="GO" id="GO:0006511">
    <property type="term" value="P:ubiquitin-dependent protein catabolic process"/>
    <property type="evidence" value="ECO:0007669"/>
    <property type="project" value="TreeGrafter"/>
</dbReference>
<evidence type="ECO:0000313" key="4">
    <source>
        <dbReference type="Proteomes" id="UP000298390"/>
    </source>
</evidence>
<dbReference type="EMBL" id="SEKV01000374">
    <property type="protein sequence ID" value="TFY58214.1"/>
    <property type="molecule type" value="Genomic_DNA"/>
</dbReference>
<feature type="compositionally biased region" description="Polar residues" evidence="1">
    <location>
        <begin position="1"/>
        <end position="29"/>
    </location>
</feature>
<feature type="compositionally biased region" description="Low complexity" evidence="1">
    <location>
        <begin position="163"/>
        <end position="179"/>
    </location>
</feature>
<feature type="domain" description="CUE" evidence="2">
    <location>
        <begin position="68"/>
        <end position="111"/>
    </location>
</feature>
<dbReference type="Proteomes" id="UP000298390">
    <property type="component" value="Unassembled WGS sequence"/>
</dbReference>
<feature type="region of interest" description="Disordered" evidence="1">
    <location>
        <begin position="223"/>
        <end position="251"/>
    </location>
</feature>
<dbReference type="InterPro" id="IPR003892">
    <property type="entry name" value="CUE"/>
</dbReference>
<sequence length="388" mass="42967">MSGDATSQEPPATHDTQATTVDTAHNPSANILEEEETPALPPRLDSRTEESVPASAEHGPEAPTETENEHPQVALLRAMFPDFDAVILQSVLESVDYDQDRAIDVLLGMSDPNYVSSATQEQPQEHDLALDEQLARQLALEDQQQPRHASGQSWPRRDDVPYQARQQAPHGVQQQQQQQYVTGSERGDFQEFQETLGRMAESGKRTFSSIVTKAKAKITELNEQYNQKSGQPSTNQPYQRGPVSPSNVDRHTASEAVTQQYYGSGYPNTPSDVQAPPIALNSQQYLPSPDIRGYDLGLRLISTIHSAADRQEIYVLAPSLRRGPPAAADFWREPYRRSETRTASENAPVSLLMPQSTSGTGAGAMQRQQSEDELEYVENPFEEGEGKR</sequence>
<dbReference type="PANTHER" id="PTHR16461">
    <property type="entry name" value="TOLL-INTERACTING PROTEIN"/>
    <property type="match status" value="1"/>
</dbReference>
<feature type="region of interest" description="Disordered" evidence="1">
    <location>
        <begin position="337"/>
        <end position="388"/>
    </location>
</feature>
<dbReference type="InterPro" id="IPR009060">
    <property type="entry name" value="UBA-like_sf"/>
</dbReference>
<reference evidence="3 4" key="1">
    <citation type="submission" date="2019-01" db="EMBL/GenBank/DDBJ databases">
        <title>Genome sequencing of the rare red list fungi Fomitopsis rosea.</title>
        <authorList>
            <person name="Buettner E."/>
            <person name="Kellner H."/>
        </authorList>
    </citation>
    <scope>NUCLEOTIDE SEQUENCE [LARGE SCALE GENOMIC DNA]</scope>
    <source>
        <strain evidence="3 4">DSM 105464</strain>
    </source>
</reference>
<proteinExistence type="predicted"/>
<dbReference type="PANTHER" id="PTHR16461:SF5">
    <property type="entry name" value="TOLL-INTERACTING PROTEIN"/>
    <property type="match status" value="1"/>
</dbReference>
<dbReference type="GO" id="GO:0031624">
    <property type="term" value="F:ubiquitin conjugating enzyme binding"/>
    <property type="evidence" value="ECO:0007669"/>
    <property type="project" value="TreeGrafter"/>
</dbReference>
<evidence type="ECO:0000256" key="1">
    <source>
        <dbReference type="SAM" id="MobiDB-lite"/>
    </source>
</evidence>
<dbReference type="AlphaFoldDB" id="A0A4Y9Y6R3"/>
<protein>
    <recommendedName>
        <fullName evidence="2">CUE domain-containing protein</fullName>
    </recommendedName>
</protein>
<dbReference type="SUPFAM" id="SSF46934">
    <property type="entry name" value="UBA-like"/>
    <property type="match status" value="1"/>
</dbReference>
<dbReference type="CDD" id="cd14279">
    <property type="entry name" value="CUE"/>
    <property type="match status" value="1"/>
</dbReference>
<dbReference type="Gene3D" id="1.10.8.10">
    <property type="entry name" value="DNA helicase RuvA subunit, C-terminal domain"/>
    <property type="match status" value="1"/>
</dbReference>
<organism evidence="3 4">
    <name type="scientific">Rhodofomes roseus</name>
    <dbReference type="NCBI Taxonomy" id="34475"/>
    <lineage>
        <taxon>Eukaryota</taxon>
        <taxon>Fungi</taxon>
        <taxon>Dikarya</taxon>
        <taxon>Basidiomycota</taxon>
        <taxon>Agaricomycotina</taxon>
        <taxon>Agaricomycetes</taxon>
        <taxon>Polyporales</taxon>
        <taxon>Rhodofomes</taxon>
    </lineage>
</organism>
<feature type="compositionally biased region" description="Polar residues" evidence="1">
    <location>
        <begin position="223"/>
        <end position="238"/>
    </location>
</feature>